<keyword evidence="1" id="KW-1133">Transmembrane helix</keyword>
<sequence>MCTVSMLEYMHIRASVCVCVCVCVYFHKRLSFFTFTCPSLRTSGIRCSCSVLASLFLSVCRAYQFWLQECVDHIVFFSFLLLLFLFPCCFLCAALLPRAPLSIILIAVPLMTDFKKVAVPVSVCTNVVPLKPAAIDMTTAELAECFQNARRSNVHTQPVISNPKEIKKAIERLDGFHSSQLNRFLYGYMYPNSTIPNYVLNEIRTFCVNVDSEWVSKCQNVAAGVLVRELHTRAANIIPRASFDDPIALAQLRRSLPAIKHVPKVSIQNMHFKFVGNFSTDPDANTKIYTARVKLMNNGNHSIIIEVTQTQTVIDGISVDNRYVESTLQKQELKRGESIDVNFSIREAPRRGFSDFQQLVVLTIDGVIRYFITLCVVSPRQKIFGQRFPSCLPLRVEHSPLGPYAAPMMLQLLKHQLLRQQGLSSPAVVHLFTDRSVNFRPHNQETMREVMRVKELLEEQMNLLDILDSFWNSQPDAKKAPIARRYQPPCSAAQPAGYLPGVDLPTVGSTSGMVTLFPNAATRVPDVLSRAPPAVTAGVILLVLAEMEMDIFDASFLNCDALSYFESMTPHYKGVILWVLDLCCALLFNKAVNGCTERGLALTFASVLARPMRASRKAADDDDAPVSTEAFEAAADPSATRADAAEQITFPVEVAHRQNIVTALLAWLAVYQDKFTRNA</sequence>
<dbReference type="Proteomes" id="UP000015354">
    <property type="component" value="Unassembled WGS sequence"/>
</dbReference>
<name>S9VAW9_9TRYP</name>
<organism evidence="2 3">
    <name type="scientific">Strigomonas culicis</name>
    <dbReference type="NCBI Taxonomy" id="28005"/>
    <lineage>
        <taxon>Eukaryota</taxon>
        <taxon>Discoba</taxon>
        <taxon>Euglenozoa</taxon>
        <taxon>Kinetoplastea</taxon>
        <taxon>Metakinetoplastina</taxon>
        <taxon>Trypanosomatida</taxon>
        <taxon>Trypanosomatidae</taxon>
        <taxon>Strigomonadinae</taxon>
        <taxon>Strigomonas</taxon>
    </lineage>
</organism>
<protein>
    <submittedName>
        <fullName evidence="2">Uncharacterized protein</fullName>
    </submittedName>
</protein>
<evidence type="ECO:0000313" key="3">
    <source>
        <dbReference type="Proteomes" id="UP000015354"/>
    </source>
</evidence>
<dbReference type="EMBL" id="ATMH01009101">
    <property type="protein sequence ID" value="EPY20225.1"/>
    <property type="molecule type" value="Genomic_DNA"/>
</dbReference>
<comment type="caution">
    <text evidence="2">The sequence shown here is derived from an EMBL/GenBank/DDBJ whole genome shotgun (WGS) entry which is preliminary data.</text>
</comment>
<proteinExistence type="predicted"/>
<keyword evidence="1" id="KW-0812">Transmembrane</keyword>
<evidence type="ECO:0000256" key="1">
    <source>
        <dbReference type="SAM" id="Phobius"/>
    </source>
</evidence>
<keyword evidence="1" id="KW-0472">Membrane</keyword>
<keyword evidence="3" id="KW-1185">Reference proteome</keyword>
<dbReference type="AlphaFoldDB" id="S9VAW9"/>
<reference evidence="2 3" key="1">
    <citation type="journal article" date="2013" name="PLoS ONE">
        <title>Predicting the Proteins of Angomonas deanei, Strigomonas culicis and Their Respective Endosymbionts Reveals New Aspects of the Trypanosomatidae Family.</title>
        <authorList>
            <person name="Motta M.C."/>
            <person name="Martins A.C."/>
            <person name="de Souza S.S."/>
            <person name="Catta-Preta C.M."/>
            <person name="Silva R."/>
            <person name="Klein C.C."/>
            <person name="de Almeida L.G."/>
            <person name="de Lima Cunha O."/>
            <person name="Ciapina L.P."/>
            <person name="Brocchi M."/>
            <person name="Colabardini A.C."/>
            <person name="de Araujo Lima B."/>
            <person name="Machado C.R."/>
            <person name="de Almeida Soares C.M."/>
            <person name="Probst C.M."/>
            <person name="de Menezes C.B."/>
            <person name="Thompson C.E."/>
            <person name="Bartholomeu D.C."/>
            <person name="Gradia D.F."/>
            <person name="Pavoni D.P."/>
            <person name="Grisard E.C."/>
            <person name="Fantinatti-Garboggini F."/>
            <person name="Marchini F.K."/>
            <person name="Rodrigues-Luiz G.F."/>
            <person name="Wagner G."/>
            <person name="Goldman G.H."/>
            <person name="Fietto J.L."/>
            <person name="Elias M.C."/>
            <person name="Goldman M.H."/>
            <person name="Sagot M.F."/>
            <person name="Pereira M."/>
            <person name="Stoco P.H."/>
            <person name="de Mendonca-Neto R.P."/>
            <person name="Teixeira S.M."/>
            <person name="Maciel T.E."/>
            <person name="de Oliveira Mendes T.A."/>
            <person name="Urmenyi T.P."/>
            <person name="de Souza W."/>
            <person name="Schenkman S."/>
            <person name="de Vasconcelos A.T."/>
        </authorList>
    </citation>
    <scope>NUCLEOTIDE SEQUENCE [LARGE SCALE GENOMIC DNA]</scope>
</reference>
<feature type="transmembrane region" description="Helical" evidence="1">
    <location>
        <begin position="6"/>
        <end position="26"/>
    </location>
</feature>
<accession>S9VAW9</accession>
<dbReference type="OrthoDB" id="269992at2759"/>
<gene>
    <name evidence="2" type="ORF">STCU_09101</name>
</gene>
<feature type="transmembrane region" description="Helical" evidence="1">
    <location>
        <begin position="73"/>
        <end position="96"/>
    </location>
</feature>
<evidence type="ECO:0000313" key="2">
    <source>
        <dbReference type="EMBL" id="EPY20225.1"/>
    </source>
</evidence>